<name>A0A3M7PVE3_BRAPC</name>
<evidence type="ECO:0000313" key="2">
    <source>
        <dbReference type="EMBL" id="RNA03116.1"/>
    </source>
</evidence>
<feature type="transmembrane region" description="Helical" evidence="1">
    <location>
        <begin position="20"/>
        <end position="42"/>
    </location>
</feature>
<proteinExistence type="predicted"/>
<dbReference type="Proteomes" id="UP000276133">
    <property type="component" value="Unassembled WGS sequence"/>
</dbReference>
<sequence length="102" mass="11799">MDGWIFEAVPKKIVEFLYNIISLKYLLIFILFFSINGIYLLIKVNKHDFVPQKIFKEQESKGIQINNDHGLINFLPFQGVILAVKLKTNLKLKPKSSGFDLT</sequence>
<keyword evidence="1" id="KW-0472">Membrane</keyword>
<keyword evidence="1" id="KW-1133">Transmembrane helix</keyword>
<dbReference type="AlphaFoldDB" id="A0A3M7PVE3"/>
<evidence type="ECO:0000313" key="3">
    <source>
        <dbReference type="Proteomes" id="UP000276133"/>
    </source>
</evidence>
<evidence type="ECO:0000256" key="1">
    <source>
        <dbReference type="SAM" id="Phobius"/>
    </source>
</evidence>
<keyword evidence="3" id="KW-1185">Reference proteome</keyword>
<reference evidence="2 3" key="1">
    <citation type="journal article" date="2018" name="Sci. Rep.">
        <title>Genomic signatures of local adaptation to the degree of environmental predictability in rotifers.</title>
        <authorList>
            <person name="Franch-Gras L."/>
            <person name="Hahn C."/>
            <person name="Garcia-Roger E.M."/>
            <person name="Carmona M.J."/>
            <person name="Serra M."/>
            <person name="Gomez A."/>
        </authorList>
    </citation>
    <scope>NUCLEOTIDE SEQUENCE [LARGE SCALE GENOMIC DNA]</scope>
    <source>
        <strain evidence="2">HYR1</strain>
    </source>
</reference>
<gene>
    <name evidence="2" type="ORF">BpHYR1_003901</name>
</gene>
<accession>A0A3M7PVE3</accession>
<keyword evidence="1" id="KW-0812">Transmembrane</keyword>
<comment type="caution">
    <text evidence="2">The sequence shown here is derived from an EMBL/GenBank/DDBJ whole genome shotgun (WGS) entry which is preliminary data.</text>
</comment>
<organism evidence="2 3">
    <name type="scientific">Brachionus plicatilis</name>
    <name type="common">Marine rotifer</name>
    <name type="synonym">Brachionus muelleri</name>
    <dbReference type="NCBI Taxonomy" id="10195"/>
    <lineage>
        <taxon>Eukaryota</taxon>
        <taxon>Metazoa</taxon>
        <taxon>Spiralia</taxon>
        <taxon>Gnathifera</taxon>
        <taxon>Rotifera</taxon>
        <taxon>Eurotatoria</taxon>
        <taxon>Monogononta</taxon>
        <taxon>Pseudotrocha</taxon>
        <taxon>Ploima</taxon>
        <taxon>Brachionidae</taxon>
        <taxon>Brachionus</taxon>
    </lineage>
</organism>
<protein>
    <submittedName>
        <fullName evidence="2">Uncharacterized protein</fullName>
    </submittedName>
</protein>
<dbReference type="EMBL" id="REGN01008622">
    <property type="protein sequence ID" value="RNA03116.1"/>
    <property type="molecule type" value="Genomic_DNA"/>
</dbReference>